<feature type="transmembrane region" description="Helical" evidence="1">
    <location>
        <begin position="39"/>
        <end position="58"/>
    </location>
</feature>
<dbReference type="EMBL" id="GBRH01192023">
    <property type="protein sequence ID" value="JAE05873.1"/>
    <property type="molecule type" value="Transcribed_RNA"/>
</dbReference>
<keyword evidence="1" id="KW-0812">Transmembrane</keyword>
<organism evidence="2">
    <name type="scientific">Arundo donax</name>
    <name type="common">Giant reed</name>
    <name type="synonym">Donax arundinaceus</name>
    <dbReference type="NCBI Taxonomy" id="35708"/>
    <lineage>
        <taxon>Eukaryota</taxon>
        <taxon>Viridiplantae</taxon>
        <taxon>Streptophyta</taxon>
        <taxon>Embryophyta</taxon>
        <taxon>Tracheophyta</taxon>
        <taxon>Spermatophyta</taxon>
        <taxon>Magnoliopsida</taxon>
        <taxon>Liliopsida</taxon>
        <taxon>Poales</taxon>
        <taxon>Poaceae</taxon>
        <taxon>PACMAD clade</taxon>
        <taxon>Arundinoideae</taxon>
        <taxon>Arundineae</taxon>
        <taxon>Arundo</taxon>
    </lineage>
</organism>
<proteinExistence type="predicted"/>
<reference evidence="2" key="2">
    <citation type="journal article" date="2015" name="Data Brief">
        <title>Shoot transcriptome of the giant reed, Arundo donax.</title>
        <authorList>
            <person name="Barrero R.A."/>
            <person name="Guerrero F.D."/>
            <person name="Moolhuijzen P."/>
            <person name="Goolsby J.A."/>
            <person name="Tidwell J."/>
            <person name="Bellgard S.E."/>
            <person name="Bellgard M.I."/>
        </authorList>
    </citation>
    <scope>NUCLEOTIDE SEQUENCE</scope>
    <source>
        <tissue evidence="2">Shoot tissue taken approximately 20 cm above the soil surface</tissue>
    </source>
</reference>
<name>A0A0A9FC73_ARUDO</name>
<sequence length="68" mass="7900">MSLCGLWCLSPGSRLIILMSKNKLICVASLYILFYDKPFVYYFSLQAISIYDSYFVVYGTMEFWCKVG</sequence>
<keyword evidence="1" id="KW-1133">Transmembrane helix</keyword>
<evidence type="ECO:0000256" key="1">
    <source>
        <dbReference type="SAM" id="Phobius"/>
    </source>
</evidence>
<dbReference type="AlphaFoldDB" id="A0A0A9FC73"/>
<keyword evidence="1" id="KW-0472">Membrane</keyword>
<protein>
    <submittedName>
        <fullName evidence="2">Uncharacterized protein</fullName>
    </submittedName>
</protein>
<accession>A0A0A9FC73</accession>
<reference evidence="2" key="1">
    <citation type="submission" date="2014-09" db="EMBL/GenBank/DDBJ databases">
        <authorList>
            <person name="Magalhaes I.L.F."/>
            <person name="Oliveira U."/>
            <person name="Santos F.R."/>
            <person name="Vidigal T.H.D.A."/>
            <person name="Brescovit A.D."/>
            <person name="Santos A.J."/>
        </authorList>
    </citation>
    <scope>NUCLEOTIDE SEQUENCE</scope>
    <source>
        <tissue evidence="2">Shoot tissue taken approximately 20 cm above the soil surface</tissue>
    </source>
</reference>
<evidence type="ECO:0000313" key="2">
    <source>
        <dbReference type="EMBL" id="JAE05873.1"/>
    </source>
</evidence>